<evidence type="ECO:0000256" key="7">
    <source>
        <dbReference type="ARBA" id="ARBA00022842"/>
    </source>
</evidence>
<keyword evidence="6" id="KW-0378">Hydrolase</keyword>
<keyword evidence="4" id="KW-0479">Metal-binding</keyword>
<comment type="caution">
    <text evidence="17">The sequence shown here is derived from an EMBL/GenBank/DDBJ whole genome shotgun (WGS) entry which is preliminary data.</text>
</comment>
<dbReference type="SUPFAM" id="SSF53098">
    <property type="entry name" value="Ribonuclease H-like"/>
    <property type="match status" value="1"/>
</dbReference>
<dbReference type="AlphaFoldDB" id="A0A2N5TZ06"/>
<dbReference type="InterPro" id="IPR012337">
    <property type="entry name" value="RNaseH-like_sf"/>
</dbReference>
<dbReference type="Pfam" id="PF25597">
    <property type="entry name" value="SH3_retrovirus"/>
    <property type="match status" value="1"/>
</dbReference>
<evidence type="ECO:0000256" key="4">
    <source>
        <dbReference type="ARBA" id="ARBA00022723"/>
    </source>
</evidence>
<keyword evidence="12" id="KW-0233">DNA recombination</keyword>
<feature type="compositionally biased region" description="Low complexity" evidence="15">
    <location>
        <begin position="227"/>
        <end position="242"/>
    </location>
</feature>
<keyword evidence="18" id="KW-1185">Reference proteome</keyword>
<evidence type="ECO:0000256" key="15">
    <source>
        <dbReference type="SAM" id="MobiDB-lite"/>
    </source>
</evidence>
<dbReference type="STRING" id="200324.A0A2N5TZ06"/>
<feature type="region of interest" description="Disordered" evidence="15">
    <location>
        <begin position="730"/>
        <end position="750"/>
    </location>
</feature>
<dbReference type="InterPro" id="IPR039537">
    <property type="entry name" value="Retrotran_Ty1/copia-like"/>
</dbReference>
<dbReference type="GO" id="GO:0003887">
    <property type="term" value="F:DNA-directed DNA polymerase activity"/>
    <property type="evidence" value="ECO:0007669"/>
    <property type="project" value="UniProtKB-KW"/>
</dbReference>
<reference evidence="17 18" key="1">
    <citation type="submission" date="2017-11" db="EMBL/GenBank/DDBJ databases">
        <title>De novo assembly and phasing of dikaryotic genomes from two isolates of Puccinia coronata f. sp. avenae, the causal agent of oat crown rust.</title>
        <authorList>
            <person name="Miller M.E."/>
            <person name="Zhang Y."/>
            <person name="Omidvar V."/>
            <person name="Sperschneider J."/>
            <person name="Schwessinger B."/>
            <person name="Raley C."/>
            <person name="Palmer J.M."/>
            <person name="Garnica D."/>
            <person name="Upadhyaya N."/>
            <person name="Rathjen J."/>
            <person name="Taylor J.M."/>
            <person name="Park R.F."/>
            <person name="Dodds P.N."/>
            <person name="Hirsch C.D."/>
            <person name="Kianian S.F."/>
            <person name="Figueroa M."/>
        </authorList>
    </citation>
    <scope>NUCLEOTIDE SEQUENCE [LARGE SCALE GENOMIC DNA]</scope>
    <source>
        <strain evidence="17">12NC29</strain>
    </source>
</reference>
<accession>A0A2N5TZ06</accession>
<evidence type="ECO:0000256" key="5">
    <source>
        <dbReference type="ARBA" id="ARBA00022759"/>
    </source>
</evidence>
<dbReference type="GO" id="GO:0003964">
    <property type="term" value="F:RNA-directed DNA polymerase activity"/>
    <property type="evidence" value="ECO:0007669"/>
    <property type="project" value="UniProtKB-KW"/>
</dbReference>
<dbReference type="GO" id="GO:0005634">
    <property type="term" value="C:nucleus"/>
    <property type="evidence" value="ECO:0007669"/>
    <property type="project" value="UniProtKB-ARBA"/>
</dbReference>
<evidence type="ECO:0000256" key="13">
    <source>
        <dbReference type="ARBA" id="ARBA00048173"/>
    </source>
</evidence>
<dbReference type="EMBL" id="PGCJ01000367">
    <property type="protein sequence ID" value="PLW30746.1"/>
    <property type="molecule type" value="Genomic_DNA"/>
</dbReference>
<feature type="non-terminal residue" evidence="17">
    <location>
        <position position="776"/>
    </location>
</feature>
<keyword evidence="9" id="KW-0229">DNA integration</keyword>
<keyword evidence="5" id="KW-0255">Endonuclease</keyword>
<dbReference type="GO" id="GO:0032196">
    <property type="term" value="P:transposition"/>
    <property type="evidence" value="ECO:0007669"/>
    <property type="project" value="UniProtKB-KW"/>
</dbReference>
<dbReference type="InterPro" id="IPR001584">
    <property type="entry name" value="Integrase_cat-core"/>
</dbReference>
<keyword evidence="11" id="KW-0239">DNA-directed DNA polymerase</keyword>
<keyword evidence="8" id="KW-0694">RNA-binding</keyword>
<evidence type="ECO:0000256" key="6">
    <source>
        <dbReference type="ARBA" id="ARBA00022801"/>
    </source>
</evidence>
<keyword evidence="7" id="KW-0460">Magnesium</keyword>
<evidence type="ECO:0000256" key="10">
    <source>
        <dbReference type="ARBA" id="ARBA00022918"/>
    </source>
</evidence>
<evidence type="ECO:0000256" key="1">
    <source>
        <dbReference type="ARBA" id="ARBA00022578"/>
    </source>
</evidence>
<dbReference type="PANTHER" id="PTHR42648:SF11">
    <property type="entry name" value="TRANSPOSON TY4-P GAG-POL POLYPROTEIN"/>
    <property type="match status" value="1"/>
</dbReference>
<comment type="catalytic activity">
    <reaction evidence="14">
        <text>DNA(n) + a 2'-deoxyribonucleoside 5'-triphosphate = DNA(n+1) + diphosphate</text>
        <dbReference type="Rhea" id="RHEA:22508"/>
        <dbReference type="Rhea" id="RHEA-COMP:17339"/>
        <dbReference type="Rhea" id="RHEA-COMP:17340"/>
        <dbReference type="ChEBI" id="CHEBI:33019"/>
        <dbReference type="ChEBI" id="CHEBI:61560"/>
        <dbReference type="ChEBI" id="CHEBI:173112"/>
        <dbReference type="EC" id="2.7.7.7"/>
    </reaction>
</comment>
<evidence type="ECO:0000259" key="16">
    <source>
        <dbReference type="PROSITE" id="PS50994"/>
    </source>
</evidence>
<dbReference type="PROSITE" id="PS50994">
    <property type="entry name" value="INTEGRASE"/>
    <property type="match status" value="1"/>
</dbReference>
<dbReference type="GO" id="GO:0003723">
    <property type="term" value="F:RNA binding"/>
    <property type="evidence" value="ECO:0007669"/>
    <property type="project" value="UniProtKB-KW"/>
</dbReference>
<feature type="region of interest" description="Disordered" evidence="15">
    <location>
        <begin position="757"/>
        <end position="776"/>
    </location>
</feature>
<keyword evidence="3" id="KW-0540">Nuclease</keyword>
<dbReference type="GO" id="GO:0006310">
    <property type="term" value="P:DNA recombination"/>
    <property type="evidence" value="ECO:0007669"/>
    <property type="project" value="UniProtKB-KW"/>
</dbReference>
<evidence type="ECO:0000256" key="2">
    <source>
        <dbReference type="ARBA" id="ARBA00022695"/>
    </source>
</evidence>
<feature type="compositionally biased region" description="Polar residues" evidence="15">
    <location>
        <begin position="757"/>
        <end position="770"/>
    </location>
</feature>
<evidence type="ECO:0000256" key="9">
    <source>
        <dbReference type="ARBA" id="ARBA00022908"/>
    </source>
</evidence>
<dbReference type="GO" id="GO:0004519">
    <property type="term" value="F:endonuclease activity"/>
    <property type="evidence" value="ECO:0007669"/>
    <property type="project" value="UniProtKB-KW"/>
</dbReference>
<evidence type="ECO:0000256" key="3">
    <source>
        <dbReference type="ARBA" id="ARBA00022722"/>
    </source>
</evidence>
<keyword evidence="2" id="KW-0548">Nucleotidyltransferase</keyword>
<sequence>MGNSSDSSDDGRSTRSKLEKLSQHNWSTWKPRFKNIITAKGYKKLMNKEWVDANKGTAKFRQMSAWAMNKLYTVAKSEFHPILATHVGNIYGAFKSLSTACGETSVLTLCDKLFNLINMSYNPETSMAQHLSEFRHNYTALKTTMAANPGFMTISTGLAAALLLRSFNQEESMTPLIQSLYNLNPLTFEKVYDCLLIEDTRKASKDNETAFHTNQQKKVGKRSTVPSYNHSNNRGYSSSRGSHQGGSTSRGNFWGVKPTRPAPNRQDEMTEQFTKMFNAQWSKHMVGQANLADDKKDEEFFIDDPEDTGFMILDEANASGIPVSPENTTLIFDSGASKSTLCDYHLLVDPKPVTKAINTYSGSISITHVGKFNLGGTLIYPVYFAPKGPRNLISASQLEDHGLRVIFKNRLILICLGQKVIYRFPQVGNLYQGLAPRTISANYVLNVSDPSPDLDYHILLGHPSDKYLRQFLCLNQIKTLNPQQTARNCEVCIQCKLKRTPHINPLPTADRPFKTLHMDVLQISPPSKTSLKYVLVIIDDYSRFNRIYLMKNKSDSESKILSFINEIVNKTGITVEAGPADSPQTNGLAERFNQTLLVKMRCLLAQSSVPINHWDEAAKYASTLINILPSKALNWSSPVNVLAELNLLIEPVRDINKMVPFGLKVYVSHRPPSKISNPSRPLICLGYEPNSDALRFFDPTCQHVVISRDYKPSKLAFPYNLAESVTKPPDTLPKAVIEPKKSSNKSSRDVVMVKINPIQQLQHPKSSSKNPDVPPH</sequence>
<protein>
    <recommendedName>
        <fullName evidence="16">Integrase catalytic domain-containing protein</fullName>
    </recommendedName>
</protein>
<dbReference type="GO" id="GO:0046872">
    <property type="term" value="F:metal ion binding"/>
    <property type="evidence" value="ECO:0007669"/>
    <property type="project" value="UniProtKB-KW"/>
</dbReference>
<comment type="catalytic activity">
    <reaction evidence="13">
        <text>DNA(n) + a 2'-deoxyribonucleoside 5'-triphosphate = DNA(n+1) + diphosphate</text>
        <dbReference type="Rhea" id="RHEA:22508"/>
        <dbReference type="Rhea" id="RHEA-COMP:17339"/>
        <dbReference type="Rhea" id="RHEA-COMP:17340"/>
        <dbReference type="ChEBI" id="CHEBI:33019"/>
        <dbReference type="ChEBI" id="CHEBI:61560"/>
        <dbReference type="ChEBI" id="CHEBI:173112"/>
        <dbReference type="EC" id="2.7.7.49"/>
    </reaction>
</comment>
<evidence type="ECO:0000256" key="11">
    <source>
        <dbReference type="ARBA" id="ARBA00022932"/>
    </source>
</evidence>
<organism evidence="17 18">
    <name type="scientific">Puccinia coronata f. sp. avenae</name>
    <dbReference type="NCBI Taxonomy" id="200324"/>
    <lineage>
        <taxon>Eukaryota</taxon>
        <taxon>Fungi</taxon>
        <taxon>Dikarya</taxon>
        <taxon>Basidiomycota</taxon>
        <taxon>Pucciniomycotina</taxon>
        <taxon>Pucciniomycetes</taxon>
        <taxon>Pucciniales</taxon>
        <taxon>Pucciniaceae</taxon>
        <taxon>Puccinia</taxon>
    </lineage>
</organism>
<evidence type="ECO:0000256" key="14">
    <source>
        <dbReference type="ARBA" id="ARBA00049244"/>
    </source>
</evidence>
<dbReference type="Gene3D" id="3.30.420.10">
    <property type="entry name" value="Ribonuclease H-like superfamily/Ribonuclease H"/>
    <property type="match status" value="1"/>
</dbReference>
<evidence type="ECO:0000313" key="18">
    <source>
        <dbReference type="Proteomes" id="UP000235388"/>
    </source>
</evidence>
<keyword evidence="10" id="KW-0695">RNA-directed DNA polymerase</keyword>
<dbReference type="Proteomes" id="UP000235388">
    <property type="component" value="Unassembled WGS sequence"/>
</dbReference>
<dbReference type="GO" id="GO:0015074">
    <property type="term" value="P:DNA integration"/>
    <property type="evidence" value="ECO:0007669"/>
    <property type="project" value="UniProtKB-KW"/>
</dbReference>
<evidence type="ECO:0000256" key="12">
    <source>
        <dbReference type="ARBA" id="ARBA00023172"/>
    </source>
</evidence>
<name>A0A2N5TZ06_9BASI</name>
<evidence type="ECO:0000313" key="17">
    <source>
        <dbReference type="EMBL" id="PLW30746.1"/>
    </source>
</evidence>
<dbReference type="InterPro" id="IPR057670">
    <property type="entry name" value="SH3_retrovirus"/>
</dbReference>
<keyword evidence="1" id="KW-0815">Transposition</keyword>
<feature type="domain" description="Integrase catalytic" evidence="16">
    <location>
        <begin position="526"/>
        <end position="646"/>
    </location>
</feature>
<dbReference type="GO" id="GO:0016787">
    <property type="term" value="F:hydrolase activity"/>
    <property type="evidence" value="ECO:0007669"/>
    <property type="project" value="UniProtKB-KW"/>
</dbReference>
<gene>
    <name evidence="17" type="ORF">PCANC_27795</name>
</gene>
<dbReference type="PANTHER" id="PTHR42648">
    <property type="entry name" value="TRANSPOSASE, PUTATIVE-RELATED"/>
    <property type="match status" value="1"/>
</dbReference>
<evidence type="ECO:0000256" key="8">
    <source>
        <dbReference type="ARBA" id="ARBA00022884"/>
    </source>
</evidence>
<proteinExistence type="predicted"/>
<dbReference type="OrthoDB" id="2504905at2759"/>
<dbReference type="InterPro" id="IPR036397">
    <property type="entry name" value="RNaseH_sf"/>
</dbReference>
<keyword evidence="11" id="KW-0808">Transferase</keyword>
<feature type="region of interest" description="Disordered" evidence="15">
    <location>
        <begin position="207"/>
        <end position="266"/>
    </location>
</feature>